<dbReference type="Proteomes" id="UP000612808">
    <property type="component" value="Unassembled WGS sequence"/>
</dbReference>
<keyword evidence="5" id="KW-0442">Lipid degradation</keyword>
<evidence type="ECO:0000259" key="8">
    <source>
        <dbReference type="Pfam" id="PF13091"/>
    </source>
</evidence>
<keyword evidence="6" id="KW-0443">Lipid metabolism</keyword>
<dbReference type="InterPro" id="IPR025202">
    <property type="entry name" value="PLD-like_dom"/>
</dbReference>
<protein>
    <recommendedName>
        <fullName evidence="3">phospholipase D</fullName>
        <ecNumber evidence="3">3.1.4.4</ecNumber>
    </recommendedName>
</protein>
<dbReference type="EC" id="3.1.4.4" evidence="3"/>
<evidence type="ECO:0000313" key="9">
    <source>
        <dbReference type="EMBL" id="GID10521.1"/>
    </source>
</evidence>
<evidence type="ECO:0000256" key="6">
    <source>
        <dbReference type="ARBA" id="ARBA00023098"/>
    </source>
</evidence>
<dbReference type="AlphaFoldDB" id="A0A8J3N8W5"/>
<comment type="catalytic activity">
    <reaction evidence="1">
        <text>a 1,2-diacyl-sn-glycero-3-phosphocholine + H2O = a 1,2-diacyl-sn-glycero-3-phosphate + choline + H(+)</text>
        <dbReference type="Rhea" id="RHEA:14445"/>
        <dbReference type="ChEBI" id="CHEBI:15354"/>
        <dbReference type="ChEBI" id="CHEBI:15377"/>
        <dbReference type="ChEBI" id="CHEBI:15378"/>
        <dbReference type="ChEBI" id="CHEBI:57643"/>
        <dbReference type="ChEBI" id="CHEBI:58608"/>
        <dbReference type="EC" id="3.1.4.4"/>
    </reaction>
</comment>
<evidence type="ECO:0000313" key="10">
    <source>
        <dbReference type="Proteomes" id="UP000612808"/>
    </source>
</evidence>
<gene>
    <name evidence="9" type="ORF">Aru02nite_14100</name>
</gene>
<reference evidence="9" key="1">
    <citation type="submission" date="2021-01" db="EMBL/GenBank/DDBJ databases">
        <title>Whole genome shotgun sequence of Actinocatenispora rupis NBRC 107355.</title>
        <authorList>
            <person name="Komaki H."/>
            <person name="Tamura T."/>
        </authorList>
    </citation>
    <scope>NUCLEOTIDE SEQUENCE</scope>
    <source>
        <strain evidence="9">NBRC 107355</strain>
    </source>
</reference>
<evidence type="ECO:0000256" key="1">
    <source>
        <dbReference type="ARBA" id="ARBA00000798"/>
    </source>
</evidence>
<keyword evidence="4" id="KW-0378">Hydrolase</keyword>
<proteinExistence type="inferred from homology"/>
<dbReference type="SUPFAM" id="SSF56024">
    <property type="entry name" value="Phospholipase D/nuclease"/>
    <property type="match status" value="2"/>
</dbReference>
<keyword evidence="7" id="KW-0732">Signal</keyword>
<evidence type="ECO:0000256" key="2">
    <source>
        <dbReference type="ARBA" id="ARBA00008664"/>
    </source>
</evidence>
<dbReference type="InterPro" id="IPR051406">
    <property type="entry name" value="PLD_domain"/>
</dbReference>
<feature type="domain" description="Phospholipase D-like" evidence="8">
    <location>
        <begin position="270"/>
        <end position="398"/>
    </location>
</feature>
<comment type="similarity">
    <text evidence="2">Belongs to the phospholipase D family.</text>
</comment>
<evidence type="ECO:0000256" key="3">
    <source>
        <dbReference type="ARBA" id="ARBA00012027"/>
    </source>
</evidence>
<dbReference type="RefSeq" id="WP_203655835.1">
    <property type="nucleotide sequence ID" value="NZ_BAAAZM010000003.1"/>
</dbReference>
<dbReference type="Gene3D" id="3.30.870.10">
    <property type="entry name" value="Endonuclease Chain A"/>
    <property type="match status" value="2"/>
</dbReference>
<feature type="chain" id="PRO_5035226087" description="phospholipase D" evidence="7">
    <location>
        <begin position="27"/>
        <end position="416"/>
    </location>
</feature>
<evidence type="ECO:0000256" key="4">
    <source>
        <dbReference type="ARBA" id="ARBA00022801"/>
    </source>
</evidence>
<evidence type="ECO:0000256" key="5">
    <source>
        <dbReference type="ARBA" id="ARBA00022963"/>
    </source>
</evidence>
<name>A0A8J3N8W5_9ACTN</name>
<feature type="signal peptide" evidence="7">
    <location>
        <begin position="1"/>
        <end position="26"/>
    </location>
</feature>
<dbReference type="PANTHER" id="PTHR43856:SF1">
    <property type="entry name" value="MITOCHONDRIAL CARDIOLIPIN HYDROLASE"/>
    <property type="match status" value="1"/>
</dbReference>
<comment type="caution">
    <text evidence="9">The sequence shown here is derived from an EMBL/GenBank/DDBJ whole genome shotgun (WGS) entry which is preliminary data.</text>
</comment>
<dbReference type="GO" id="GO:0004630">
    <property type="term" value="F:phospholipase D activity"/>
    <property type="evidence" value="ECO:0007669"/>
    <property type="project" value="UniProtKB-EC"/>
</dbReference>
<dbReference type="PANTHER" id="PTHR43856">
    <property type="entry name" value="CARDIOLIPIN HYDROLASE"/>
    <property type="match status" value="1"/>
</dbReference>
<dbReference type="Pfam" id="PF13091">
    <property type="entry name" value="PLDc_2"/>
    <property type="match status" value="2"/>
</dbReference>
<dbReference type="GO" id="GO:0016042">
    <property type="term" value="P:lipid catabolic process"/>
    <property type="evidence" value="ECO:0007669"/>
    <property type="project" value="UniProtKB-KW"/>
</dbReference>
<dbReference type="EMBL" id="BOMB01000008">
    <property type="protein sequence ID" value="GID10521.1"/>
    <property type="molecule type" value="Genomic_DNA"/>
</dbReference>
<accession>A0A8J3N8W5</accession>
<feature type="domain" description="Phospholipase D-like" evidence="8">
    <location>
        <begin position="60"/>
        <end position="199"/>
    </location>
</feature>
<dbReference type="GO" id="GO:0016891">
    <property type="term" value="F:RNA endonuclease activity producing 5'-phosphomonoesters, hydrolytic mechanism"/>
    <property type="evidence" value="ECO:0007669"/>
    <property type="project" value="TreeGrafter"/>
</dbReference>
<keyword evidence="10" id="KW-1185">Reference proteome</keyword>
<organism evidence="9 10">
    <name type="scientific">Actinocatenispora rupis</name>
    <dbReference type="NCBI Taxonomy" id="519421"/>
    <lineage>
        <taxon>Bacteria</taxon>
        <taxon>Bacillati</taxon>
        <taxon>Actinomycetota</taxon>
        <taxon>Actinomycetes</taxon>
        <taxon>Micromonosporales</taxon>
        <taxon>Micromonosporaceae</taxon>
        <taxon>Actinocatenispora</taxon>
    </lineage>
</organism>
<sequence length="416" mass="44346">MKVLARYLAALAVAASVLVGTAPAHAAVTTQAIFNDPTGTAAQQAAIVTKIVELIDGAPAGSRIRMSMFYADDSTIPDALVAAKNRGVNVQVVFSYKETGEALWPGLTAALGTDRTKASYAITCPAARGCVGNRQLSSVESINHNKFFLFSATGGTSNVVVQSSANLHNGRDGTKGWNNALVLTGNDGIYAAYSGYFDDLVAMVTNNNYYVTGRAPVTSGDAKVHFFPRQEASGANVYRDPTTDTVETVLDHVDCFGNTKVGTSDNHRTIIRVNTNIFSRPYLAAKLVALDAAGCYVEVVENYASGDTGLAHESLSDLLAKTSSAYNGVVVRYYCDTDPVWTHSKYLEVEGKYYGGADREILWTGSANLSTNSLRQSDETILQIEDPTVFAAYRDNFRAARDGAAHQPANGAAITC</sequence>
<evidence type="ECO:0000256" key="7">
    <source>
        <dbReference type="SAM" id="SignalP"/>
    </source>
</evidence>